<organism evidence="1 2">
    <name type="scientific">Breoghania corrubedonensis</name>
    <dbReference type="NCBI Taxonomy" id="665038"/>
    <lineage>
        <taxon>Bacteria</taxon>
        <taxon>Pseudomonadati</taxon>
        <taxon>Pseudomonadota</taxon>
        <taxon>Alphaproteobacteria</taxon>
        <taxon>Hyphomicrobiales</taxon>
        <taxon>Stappiaceae</taxon>
        <taxon>Breoghania</taxon>
    </lineage>
</organism>
<sequence>MQIESFIRKVVGVGKKAVSWSARAIKRVVKAIAPIIAWIGKVLLSGKRWIVNLVAKVTGAM</sequence>
<dbReference type="RefSeq" id="WP_107992098.1">
    <property type="nucleotide sequence ID" value="NZ_QAYG01000016.1"/>
</dbReference>
<reference evidence="1 2" key="1">
    <citation type="submission" date="2018-04" db="EMBL/GenBank/DDBJ databases">
        <title>Genomic Encyclopedia of Archaeal and Bacterial Type Strains, Phase II (KMG-II): from individual species to whole genera.</title>
        <authorList>
            <person name="Goeker M."/>
        </authorList>
    </citation>
    <scope>NUCLEOTIDE SEQUENCE [LARGE SCALE GENOMIC DNA]</scope>
    <source>
        <strain evidence="1 2">DSM 23382</strain>
    </source>
</reference>
<dbReference type="AlphaFoldDB" id="A0A2T5UPZ2"/>
<protein>
    <submittedName>
        <fullName evidence="1">Uncharacterized protein</fullName>
    </submittedName>
</protein>
<comment type="caution">
    <text evidence="1">The sequence shown here is derived from an EMBL/GenBank/DDBJ whole genome shotgun (WGS) entry which is preliminary data.</text>
</comment>
<dbReference type="Proteomes" id="UP000244081">
    <property type="component" value="Unassembled WGS sequence"/>
</dbReference>
<keyword evidence="2" id="KW-1185">Reference proteome</keyword>
<evidence type="ECO:0000313" key="2">
    <source>
        <dbReference type="Proteomes" id="UP000244081"/>
    </source>
</evidence>
<accession>A0A2T5UPZ2</accession>
<name>A0A2T5UPZ2_9HYPH</name>
<dbReference type="EMBL" id="QAYG01000016">
    <property type="protein sequence ID" value="PTW53576.1"/>
    <property type="molecule type" value="Genomic_DNA"/>
</dbReference>
<evidence type="ECO:0000313" key="1">
    <source>
        <dbReference type="EMBL" id="PTW53576.1"/>
    </source>
</evidence>
<gene>
    <name evidence="1" type="ORF">C8N35_11631</name>
</gene>
<proteinExistence type="predicted"/>